<comment type="similarity">
    <text evidence="1 11">Belongs to the GHMP kinase family. GalK subfamily.</text>
</comment>
<dbReference type="GO" id="GO:0004335">
    <property type="term" value="F:galactokinase activity"/>
    <property type="evidence" value="ECO:0007669"/>
    <property type="project" value="UniProtKB-UniRule"/>
</dbReference>
<dbReference type="PROSITE" id="PS00106">
    <property type="entry name" value="GALACTOKINASE"/>
    <property type="match status" value="1"/>
</dbReference>
<keyword evidence="10 11" id="KW-0119">Carbohydrate metabolism</keyword>
<dbReference type="Gene3D" id="3.30.230.10">
    <property type="match status" value="1"/>
</dbReference>
<evidence type="ECO:0000256" key="12">
    <source>
        <dbReference type="NCBIfam" id="TIGR00131"/>
    </source>
</evidence>
<dbReference type="GO" id="GO:0005829">
    <property type="term" value="C:cytosol"/>
    <property type="evidence" value="ECO:0007669"/>
    <property type="project" value="TreeGrafter"/>
</dbReference>
<proteinExistence type="inferred from homology"/>
<evidence type="ECO:0000256" key="10">
    <source>
        <dbReference type="ARBA" id="ARBA00023277"/>
    </source>
</evidence>
<dbReference type="UniPathway" id="UPA00214"/>
<dbReference type="Pfam" id="PF00288">
    <property type="entry name" value="GHMP_kinases_N"/>
    <property type="match status" value="1"/>
</dbReference>
<keyword evidence="7 11" id="KW-0067">ATP-binding</keyword>
<protein>
    <recommendedName>
        <fullName evidence="11 12">Galactokinase</fullName>
        <ecNumber evidence="11 12">2.7.1.6</ecNumber>
    </recommendedName>
    <alternativeName>
        <fullName evidence="11">Galactose kinase</fullName>
    </alternativeName>
</protein>
<feature type="site" description="Transition state stabilizer" evidence="11">
    <location>
        <position position="27"/>
    </location>
</feature>
<comment type="caution">
    <text evidence="16">The sequence shown here is derived from an EMBL/GenBank/DDBJ whole genome shotgun (WGS) entry which is preliminary data.</text>
</comment>
<dbReference type="Pfam" id="PF10509">
    <property type="entry name" value="GalKase_gal_bdg"/>
    <property type="match status" value="1"/>
</dbReference>
<dbReference type="AlphaFoldDB" id="A0A2T0B629"/>
<dbReference type="HAMAP" id="MF_00246">
    <property type="entry name" value="Galactokinase"/>
    <property type="match status" value="1"/>
</dbReference>
<evidence type="ECO:0000259" key="13">
    <source>
        <dbReference type="Pfam" id="PF00288"/>
    </source>
</evidence>
<feature type="binding site" evidence="11">
    <location>
        <begin position="121"/>
        <end position="127"/>
    </location>
    <ligand>
        <name>ATP</name>
        <dbReference type="ChEBI" id="CHEBI:30616"/>
    </ligand>
</feature>
<dbReference type="EC" id="2.7.1.6" evidence="11 12"/>
<dbReference type="InterPro" id="IPR036554">
    <property type="entry name" value="GHMP_kinase_C_sf"/>
</dbReference>
<dbReference type="GO" id="GO:0005524">
    <property type="term" value="F:ATP binding"/>
    <property type="evidence" value="ECO:0007669"/>
    <property type="project" value="UniProtKB-UniRule"/>
</dbReference>
<evidence type="ECO:0000313" key="17">
    <source>
        <dbReference type="Proteomes" id="UP000239706"/>
    </source>
</evidence>
<gene>
    <name evidence="11 16" type="primary">galK</name>
    <name evidence="16" type="ORF">CLLI_08160</name>
</gene>
<name>A0A2T0B629_9CLOT</name>
<reference evidence="16 17" key="1">
    <citation type="submission" date="2018-03" db="EMBL/GenBank/DDBJ databases">
        <title>Genome sequence of Clostridium liquoris DSM 100320.</title>
        <authorList>
            <person name="Poehlein A."/>
            <person name="Daniel R."/>
        </authorList>
    </citation>
    <scope>NUCLEOTIDE SEQUENCE [LARGE SCALE GENOMIC DNA]</scope>
    <source>
        <strain evidence="16 17">DSM 100320</strain>
    </source>
</reference>
<dbReference type="FunFam" id="3.30.230.10:FF:000017">
    <property type="entry name" value="Galactokinase"/>
    <property type="match status" value="1"/>
</dbReference>
<evidence type="ECO:0000256" key="2">
    <source>
        <dbReference type="ARBA" id="ARBA00022490"/>
    </source>
</evidence>
<comment type="function">
    <text evidence="11">Catalyzes the transfer of the gamma-phosphate of ATP to D-galactose to form alpha-D-galactose-1-phosphate (Gal-1-P).</text>
</comment>
<evidence type="ECO:0000256" key="1">
    <source>
        <dbReference type="ARBA" id="ARBA00006566"/>
    </source>
</evidence>
<evidence type="ECO:0000256" key="5">
    <source>
        <dbReference type="ARBA" id="ARBA00022741"/>
    </source>
</evidence>
<dbReference type="EMBL" id="PVXO01000027">
    <property type="protein sequence ID" value="PRR79336.1"/>
    <property type="molecule type" value="Genomic_DNA"/>
</dbReference>
<feature type="domain" description="Galactokinase N-terminal" evidence="15">
    <location>
        <begin position="8"/>
        <end position="57"/>
    </location>
</feature>
<dbReference type="RefSeq" id="WP_106062977.1">
    <property type="nucleotide sequence ID" value="NZ_PVXO01000027.1"/>
</dbReference>
<dbReference type="PRINTS" id="PR00473">
    <property type="entry name" value="GALCTOKINASE"/>
</dbReference>
<dbReference type="PIRSF" id="PIRSF000530">
    <property type="entry name" value="Galactokinase"/>
    <property type="match status" value="1"/>
</dbReference>
<keyword evidence="6 11" id="KW-0418">Kinase</keyword>
<keyword evidence="9 11" id="KW-0299">Galactose metabolism</keyword>
<dbReference type="FunFam" id="3.30.70.890:FF:000001">
    <property type="entry name" value="Galactokinase"/>
    <property type="match status" value="1"/>
</dbReference>
<dbReference type="PRINTS" id="PR00959">
    <property type="entry name" value="MEVGALKINASE"/>
</dbReference>
<dbReference type="InterPro" id="IPR013750">
    <property type="entry name" value="GHMP_kinase_C_dom"/>
</dbReference>
<evidence type="ECO:0000259" key="14">
    <source>
        <dbReference type="Pfam" id="PF08544"/>
    </source>
</evidence>
<dbReference type="Pfam" id="PF08544">
    <property type="entry name" value="GHMP_kinases_C"/>
    <property type="match status" value="1"/>
</dbReference>
<dbReference type="NCBIfam" id="TIGR00131">
    <property type="entry name" value="gal_kin"/>
    <property type="match status" value="1"/>
</dbReference>
<feature type="binding site" evidence="11">
    <location>
        <position position="67"/>
    </location>
    <ligand>
        <name>ATP</name>
        <dbReference type="ChEBI" id="CHEBI:30616"/>
    </ligand>
</feature>
<dbReference type="OrthoDB" id="250531at2"/>
<dbReference type="SUPFAM" id="SSF54211">
    <property type="entry name" value="Ribosomal protein S5 domain 2-like"/>
    <property type="match status" value="1"/>
</dbReference>
<dbReference type="InterPro" id="IPR022963">
    <property type="entry name" value="Galactokinase_bac"/>
</dbReference>
<feature type="binding site" evidence="11">
    <location>
        <position position="159"/>
    </location>
    <ligand>
        <name>Mg(2+)</name>
        <dbReference type="ChEBI" id="CHEBI:18420"/>
    </ligand>
</feature>
<accession>A0A2T0B629</accession>
<evidence type="ECO:0000256" key="6">
    <source>
        <dbReference type="ARBA" id="ARBA00022777"/>
    </source>
</evidence>
<dbReference type="GO" id="GO:0006012">
    <property type="term" value="P:galactose metabolic process"/>
    <property type="evidence" value="ECO:0007669"/>
    <property type="project" value="UniProtKB-UniRule"/>
</dbReference>
<dbReference type="Proteomes" id="UP000239706">
    <property type="component" value="Unassembled WGS sequence"/>
</dbReference>
<dbReference type="SUPFAM" id="SSF55060">
    <property type="entry name" value="GHMP Kinase, C-terminal domain"/>
    <property type="match status" value="1"/>
</dbReference>
<comment type="catalytic activity">
    <reaction evidence="11">
        <text>alpha-D-galactose + ATP = alpha-D-galactose 1-phosphate + ADP + H(+)</text>
        <dbReference type="Rhea" id="RHEA:13553"/>
        <dbReference type="ChEBI" id="CHEBI:15378"/>
        <dbReference type="ChEBI" id="CHEBI:28061"/>
        <dbReference type="ChEBI" id="CHEBI:30616"/>
        <dbReference type="ChEBI" id="CHEBI:58336"/>
        <dbReference type="ChEBI" id="CHEBI:456216"/>
        <dbReference type="EC" id="2.7.1.6"/>
    </reaction>
</comment>
<evidence type="ECO:0000256" key="9">
    <source>
        <dbReference type="ARBA" id="ARBA00023144"/>
    </source>
</evidence>
<dbReference type="InterPro" id="IPR020568">
    <property type="entry name" value="Ribosomal_Su5_D2-typ_SF"/>
</dbReference>
<evidence type="ECO:0000256" key="7">
    <source>
        <dbReference type="ARBA" id="ARBA00022840"/>
    </source>
</evidence>
<dbReference type="PANTHER" id="PTHR10457:SF7">
    <property type="entry name" value="GALACTOKINASE-RELATED"/>
    <property type="match status" value="1"/>
</dbReference>
<keyword evidence="3 11" id="KW-0808">Transferase</keyword>
<dbReference type="PANTHER" id="PTHR10457">
    <property type="entry name" value="MEVALONATE KINASE/GALACTOKINASE"/>
    <property type="match status" value="1"/>
</dbReference>
<comment type="subcellular location">
    <subcellularLocation>
        <location evidence="11">Cytoplasm</location>
    </subcellularLocation>
</comment>
<keyword evidence="2 11" id="KW-0963">Cytoplasm</keyword>
<dbReference type="InterPro" id="IPR019539">
    <property type="entry name" value="GalKase_N"/>
</dbReference>
<evidence type="ECO:0000259" key="15">
    <source>
        <dbReference type="Pfam" id="PF10509"/>
    </source>
</evidence>
<keyword evidence="5 11" id="KW-0547">Nucleotide-binding</keyword>
<dbReference type="InterPro" id="IPR000705">
    <property type="entry name" value="Galactokinase"/>
</dbReference>
<dbReference type="Gene3D" id="3.30.70.890">
    <property type="entry name" value="GHMP kinase, C-terminal domain"/>
    <property type="match status" value="1"/>
</dbReference>
<dbReference type="PROSITE" id="PS00627">
    <property type="entry name" value="GHMP_KINASES_ATP"/>
    <property type="match status" value="1"/>
</dbReference>
<feature type="binding site" evidence="11">
    <location>
        <position position="221"/>
    </location>
    <ligand>
        <name>substrate</name>
    </ligand>
</feature>
<sequence>MENLRVLFKNIYGDSEEKVNLFFSPGRVNLIGEHTDYNGGYVLPCALDIGTFAVIRKRKDRKVFFSSVNFPLRIESSLDSIVYCKEEDWANYPKGVLKILQDLGYKFFGFEVLFKGNIPNGAGLSSSASIEVAMAVAVNELYKLNINMIDLIKISQRAENEYVGVNCGIMDQFAVGMGKEDNAILLNCSTLEYKYVPLNLGNYKIIISNTNKRRGLADSKYNERRAECEKGLKYLQKGLNVKNLGEITLEDYTKYSELIPDHTIKKRVTHIVYENSRVLKVVKALGKNDLATFGQLMIQSHISLMNDYEVTGKELDTLVMEALKVHGVLGSRMTGAGFGGCTVSLVKDNAIDDFKKIVSKNYEKKIGYEPTIYVVGIGGGARKVKEEMLWQF</sequence>
<dbReference type="NCBIfam" id="NF003705">
    <property type="entry name" value="PRK05322.1"/>
    <property type="match status" value="1"/>
</dbReference>
<dbReference type="GO" id="GO:0000287">
    <property type="term" value="F:magnesium ion binding"/>
    <property type="evidence" value="ECO:0007669"/>
    <property type="project" value="UniProtKB-UniRule"/>
</dbReference>
<dbReference type="InterPro" id="IPR006203">
    <property type="entry name" value="GHMP_knse_ATP-bd_CS"/>
</dbReference>
<feature type="active site" description="Proton acceptor" evidence="11">
    <location>
        <position position="171"/>
    </location>
</feature>
<evidence type="ECO:0000256" key="3">
    <source>
        <dbReference type="ARBA" id="ARBA00022679"/>
    </source>
</evidence>
<feature type="binding site" evidence="11">
    <location>
        <position position="127"/>
    </location>
    <ligand>
        <name>Mg(2+)</name>
        <dbReference type="ChEBI" id="CHEBI:18420"/>
    </ligand>
</feature>
<evidence type="ECO:0000313" key="16">
    <source>
        <dbReference type="EMBL" id="PRR79336.1"/>
    </source>
</evidence>
<dbReference type="InterPro" id="IPR019741">
    <property type="entry name" value="Galactokinase_CS"/>
</dbReference>
<evidence type="ECO:0000256" key="4">
    <source>
        <dbReference type="ARBA" id="ARBA00022723"/>
    </source>
</evidence>
<organism evidence="16 17">
    <name type="scientific">Clostridium liquoris</name>
    <dbReference type="NCBI Taxonomy" id="1289519"/>
    <lineage>
        <taxon>Bacteria</taxon>
        <taxon>Bacillati</taxon>
        <taxon>Bacillota</taxon>
        <taxon>Clostridia</taxon>
        <taxon>Eubacteriales</taxon>
        <taxon>Clostridiaceae</taxon>
        <taxon>Clostridium</taxon>
    </lineage>
</organism>
<keyword evidence="4 11" id="KW-0479">Metal-binding</keyword>
<keyword evidence="17" id="KW-1185">Reference proteome</keyword>
<feature type="domain" description="GHMP kinase N-terminal" evidence="13">
    <location>
        <begin position="91"/>
        <end position="179"/>
    </location>
</feature>
<feature type="domain" description="GHMP kinase C-terminal" evidence="14">
    <location>
        <begin position="282"/>
        <end position="363"/>
    </location>
</feature>
<keyword evidence="8 11" id="KW-0460">Magnesium</keyword>
<dbReference type="InterPro" id="IPR014721">
    <property type="entry name" value="Ribsml_uS5_D2-typ_fold_subgr"/>
</dbReference>
<dbReference type="InterPro" id="IPR006206">
    <property type="entry name" value="Mevalonate/galactokinase"/>
</dbReference>
<comment type="pathway">
    <text evidence="11">Carbohydrate metabolism; galactose metabolism.</text>
</comment>
<evidence type="ECO:0000256" key="8">
    <source>
        <dbReference type="ARBA" id="ARBA00022842"/>
    </source>
</evidence>
<dbReference type="InterPro" id="IPR006204">
    <property type="entry name" value="GHMP_kinase_N_dom"/>
</dbReference>
<feature type="binding site" evidence="11">
    <location>
        <begin position="33"/>
        <end position="36"/>
    </location>
    <ligand>
        <name>substrate</name>
    </ligand>
</feature>
<evidence type="ECO:0000256" key="11">
    <source>
        <dbReference type="HAMAP-Rule" id="MF_00246"/>
    </source>
</evidence>